<proteinExistence type="predicted"/>
<accession>A0A4Q9PS07</accession>
<evidence type="ECO:0000256" key="1">
    <source>
        <dbReference type="SAM" id="MobiDB-lite"/>
    </source>
</evidence>
<dbReference type="EMBL" id="ML145140">
    <property type="protein sequence ID" value="TBU57191.1"/>
    <property type="molecule type" value="Genomic_DNA"/>
</dbReference>
<evidence type="ECO:0000313" key="2">
    <source>
        <dbReference type="EMBL" id="TBU57191.1"/>
    </source>
</evidence>
<feature type="compositionally biased region" description="Polar residues" evidence="1">
    <location>
        <begin position="86"/>
        <end position="95"/>
    </location>
</feature>
<feature type="region of interest" description="Disordered" evidence="1">
    <location>
        <begin position="75"/>
        <end position="95"/>
    </location>
</feature>
<keyword evidence="3" id="KW-1185">Reference proteome</keyword>
<sequence>MCHVLVRGNDNRHNWEGESRAAILVESREHVHSGPLLIVGRLRRSRMTEALTVSPIAVFTSFCCYIVGQPVRQGRLAGRGSRHSTDTPSTSYNSI</sequence>
<evidence type="ECO:0000313" key="3">
    <source>
        <dbReference type="Proteomes" id="UP000292082"/>
    </source>
</evidence>
<name>A0A4Q9PS07_9APHY</name>
<protein>
    <submittedName>
        <fullName evidence="2">Uncharacterized protein</fullName>
    </submittedName>
</protein>
<dbReference type="Proteomes" id="UP000292082">
    <property type="component" value="Unassembled WGS sequence"/>
</dbReference>
<gene>
    <name evidence="2" type="ORF">BD310DRAFT_563779</name>
</gene>
<reference evidence="2 3" key="1">
    <citation type="submission" date="2019-01" db="EMBL/GenBank/DDBJ databases">
        <title>Draft genome sequences of three monokaryotic isolates of the white-rot basidiomycete fungus Dichomitus squalens.</title>
        <authorList>
            <consortium name="DOE Joint Genome Institute"/>
            <person name="Lopez S.C."/>
            <person name="Andreopoulos B."/>
            <person name="Pangilinan J."/>
            <person name="Lipzen A."/>
            <person name="Riley R."/>
            <person name="Ahrendt S."/>
            <person name="Ng V."/>
            <person name="Barry K."/>
            <person name="Daum C."/>
            <person name="Grigoriev I.V."/>
            <person name="Hilden K.S."/>
            <person name="Makela M.R."/>
            <person name="de Vries R.P."/>
        </authorList>
    </citation>
    <scope>NUCLEOTIDE SEQUENCE [LARGE SCALE GENOMIC DNA]</scope>
    <source>
        <strain evidence="2 3">CBS 464.89</strain>
    </source>
</reference>
<organism evidence="2 3">
    <name type="scientific">Dichomitus squalens</name>
    <dbReference type="NCBI Taxonomy" id="114155"/>
    <lineage>
        <taxon>Eukaryota</taxon>
        <taxon>Fungi</taxon>
        <taxon>Dikarya</taxon>
        <taxon>Basidiomycota</taxon>
        <taxon>Agaricomycotina</taxon>
        <taxon>Agaricomycetes</taxon>
        <taxon>Polyporales</taxon>
        <taxon>Polyporaceae</taxon>
        <taxon>Dichomitus</taxon>
    </lineage>
</organism>
<dbReference type="AlphaFoldDB" id="A0A4Q9PS07"/>